<evidence type="ECO:0000256" key="1">
    <source>
        <dbReference type="SAM" id="Phobius"/>
    </source>
</evidence>
<organism evidence="2">
    <name type="scientific">Harvfovirus sp</name>
    <dbReference type="NCBI Taxonomy" id="2487768"/>
    <lineage>
        <taxon>Viruses</taxon>
        <taxon>Varidnaviria</taxon>
        <taxon>Bamfordvirae</taxon>
        <taxon>Nucleocytoviricota</taxon>
        <taxon>Megaviricetes</taxon>
        <taxon>Imitervirales</taxon>
        <taxon>Mimiviridae</taxon>
        <taxon>Klosneuvirinae</taxon>
    </lineage>
</organism>
<reference evidence="2" key="1">
    <citation type="submission" date="2018-10" db="EMBL/GenBank/DDBJ databases">
        <title>Hidden diversity of soil giant viruses.</title>
        <authorList>
            <person name="Schulz F."/>
            <person name="Alteio L."/>
            <person name="Goudeau D."/>
            <person name="Ryan E.M."/>
            <person name="Malmstrom R.R."/>
            <person name="Blanchard J."/>
            <person name="Woyke T."/>
        </authorList>
    </citation>
    <scope>NUCLEOTIDE SEQUENCE</scope>
    <source>
        <strain evidence="2">HAV1</strain>
    </source>
</reference>
<keyword evidence="1" id="KW-1133">Transmembrane helix</keyword>
<keyword evidence="1" id="KW-0472">Membrane</keyword>
<proteinExistence type="predicted"/>
<keyword evidence="1" id="KW-0812">Transmembrane</keyword>
<feature type="transmembrane region" description="Helical" evidence="1">
    <location>
        <begin position="174"/>
        <end position="190"/>
    </location>
</feature>
<dbReference type="EMBL" id="MK072274">
    <property type="protein sequence ID" value="AYV81411.1"/>
    <property type="molecule type" value="Genomic_DNA"/>
</dbReference>
<evidence type="ECO:0000313" key="2">
    <source>
        <dbReference type="EMBL" id="AYV81411.1"/>
    </source>
</evidence>
<accession>A0A3G5A5A1</accession>
<name>A0A3G5A5A1_9VIRU</name>
<gene>
    <name evidence="2" type="ORF">Harvfovirus32_7</name>
</gene>
<sequence>MSAEKEDDFTYDNNWWIDLCKLNESVRETLLEKQSQGLLNEITIMPQSGDIHYAKQWFIVWYNGYNFGFYIINSGREINYIRVRVVFRNEIDCLRLDSWCTDRSKLRISKIFSLVELVDQLKMLGTILRENQGEIRRLVRNPIDLEDGLGKQCVLAKPIYWLIHDKLAGRGNMGLYYFMAILLCFLIYKIF</sequence>
<protein>
    <submittedName>
        <fullName evidence="2">Uncharacterized protein</fullName>
    </submittedName>
</protein>